<feature type="transmembrane region" description="Helical" evidence="1">
    <location>
        <begin position="493"/>
        <end position="516"/>
    </location>
</feature>
<dbReference type="STRING" id="981085.W9RJY2"/>
<dbReference type="KEGG" id="mnt:21393450"/>
<evidence type="ECO:0000313" key="3">
    <source>
        <dbReference type="Proteomes" id="UP000030645"/>
    </source>
</evidence>
<accession>W9RJY2</accession>
<dbReference type="AlphaFoldDB" id="W9RJY2"/>
<dbReference type="Pfam" id="PF03140">
    <property type="entry name" value="DUF247"/>
    <property type="match status" value="1"/>
</dbReference>
<dbReference type="Proteomes" id="UP000030645">
    <property type="component" value="Unassembled WGS sequence"/>
</dbReference>
<organism evidence="2 3">
    <name type="scientific">Morus notabilis</name>
    <dbReference type="NCBI Taxonomy" id="981085"/>
    <lineage>
        <taxon>Eukaryota</taxon>
        <taxon>Viridiplantae</taxon>
        <taxon>Streptophyta</taxon>
        <taxon>Embryophyta</taxon>
        <taxon>Tracheophyta</taxon>
        <taxon>Spermatophyta</taxon>
        <taxon>Magnoliopsida</taxon>
        <taxon>eudicotyledons</taxon>
        <taxon>Gunneridae</taxon>
        <taxon>Pentapetalae</taxon>
        <taxon>rosids</taxon>
        <taxon>fabids</taxon>
        <taxon>Rosales</taxon>
        <taxon>Moraceae</taxon>
        <taxon>Moreae</taxon>
        <taxon>Morus</taxon>
    </lineage>
</organism>
<keyword evidence="1" id="KW-0472">Membrane</keyword>
<protein>
    <submittedName>
        <fullName evidence="2">Uncharacterized protein</fullName>
    </submittedName>
</protein>
<dbReference type="PANTHER" id="PTHR31170:SF25">
    <property type="entry name" value="BNAA09G04570D PROTEIN"/>
    <property type="match status" value="1"/>
</dbReference>
<sequence>MSDENDGLIVDGAGRPEEEIQLAYDQHLISMPMVDLVERERDHTIERFEKEMKWPTRKEKNKERTVIQKVPETILKNGANKEHFKPKELSIGPIHAGDSDLFQKELKLKLAACYIKETGRNVHELYQEIENKLREIKMSFDEEVINTYSDKELIELLFLDGCAILGFIHSYVNKKLNMFPISNEKAALIQQDLFLLENQIPFTVLKVLMDFENEENLIQDFCRFIALASTFPRDITEFIVMDSVAEDPIHFLDLFRQVLLLKASHIIFRRSHLTLEVLVFNLFYLCSKLCCCGWIQVAFDCCLEGLSTIISGCMKYFRKRQSKKKSGHIKYSFRNVQELQKAGIDFKPSDSLTTISFHSPFFTRAQLMLPTLVVDNSTEKLLFNLVIFEMCLPEYRQNEEPWITSYVNLLDLLVDNDQDVKDLRDADILQNCLGTNTEVANLINRIGSKCFAPREDTYEDVKKKVEKHCRSIFRRKCSLWMTQVCHTHFSSPWTILALVAATAVLALTAVQTYYAAYPYH</sequence>
<keyword evidence="1" id="KW-1133">Transmembrane helix</keyword>
<gene>
    <name evidence="2" type="ORF">L484_010145</name>
</gene>
<keyword evidence="1" id="KW-0812">Transmembrane</keyword>
<proteinExistence type="predicted"/>
<dbReference type="PANTHER" id="PTHR31170">
    <property type="entry name" value="BNAC04G53230D PROTEIN"/>
    <property type="match status" value="1"/>
</dbReference>
<evidence type="ECO:0000256" key="1">
    <source>
        <dbReference type="SAM" id="Phobius"/>
    </source>
</evidence>
<dbReference type="EMBL" id="KE344746">
    <property type="protein sequence ID" value="EXB77320.1"/>
    <property type="molecule type" value="Genomic_DNA"/>
</dbReference>
<name>W9RJY2_9ROSA</name>
<keyword evidence="3" id="KW-1185">Reference proteome</keyword>
<dbReference type="eggNOG" id="ENOG502QTFS">
    <property type="taxonomic scope" value="Eukaryota"/>
</dbReference>
<dbReference type="InterPro" id="IPR004158">
    <property type="entry name" value="DUF247_pln"/>
</dbReference>
<reference evidence="3" key="1">
    <citation type="submission" date="2013-01" db="EMBL/GenBank/DDBJ databases">
        <title>Draft Genome Sequence of a Mulberry Tree, Morus notabilis C.K. Schneid.</title>
        <authorList>
            <person name="He N."/>
            <person name="Zhao S."/>
        </authorList>
    </citation>
    <scope>NUCLEOTIDE SEQUENCE</scope>
</reference>
<evidence type="ECO:0000313" key="2">
    <source>
        <dbReference type="EMBL" id="EXB77320.1"/>
    </source>
</evidence>
<dbReference type="OrthoDB" id="1849062at2759"/>